<dbReference type="AlphaFoldDB" id="A0A822Z8W9"/>
<evidence type="ECO:0000256" key="1">
    <source>
        <dbReference type="SAM" id="Phobius"/>
    </source>
</evidence>
<evidence type="ECO:0000313" key="2">
    <source>
        <dbReference type="EMBL" id="DAD41030.1"/>
    </source>
</evidence>
<comment type="caution">
    <text evidence="2">The sequence shown here is derived from an EMBL/GenBank/DDBJ whole genome shotgun (WGS) entry which is preliminary data.</text>
</comment>
<sequence length="31" mass="3596">MSNYHFGHHAAVLMHIGFIACFQLQYLFGNK</sequence>
<evidence type="ECO:0000313" key="3">
    <source>
        <dbReference type="Proteomes" id="UP000607653"/>
    </source>
</evidence>
<keyword evidence="1" id="KW-0472">Membrane</keyword>
<proteinExistence type="predicted"/>
<gene>
    <name evidence="2" type="ORF">HUJ06_015353</name>
</gene>
<dbReference type="Proteomes" id="UP000607653">
    <property type="component" value="Unassembled WGS sequence"/>
</dbReference>
<name>A0A822Z8W9_NELNU</name>
<organism evidence="2 3">
    <name type="scientific">Nelumbo nucifera</name>
    <name type="common">Sacred lotus</name>
    <dbReference type="NCBI Taxonomy" id="4432"/>
    <lineage>
        <taxon>Eukaryota</taxon>
        <taxon>Viridiplantae</taxon>
        <taxon>Streptophyta</taxon>
        <taxon>Embryophyta</taxon>
        <taxon>Tracheophyta</taxon>
        <taxon>Spermatophyta</taxon>
        <taxon>Magnoliopsida</taxon>
        <taxon>Proteales</taxon>
        <taxon>Nelumbonaceae</taxon>
        <taxon>Nelumbo</taxon>
    </lineage>
</organism>
<feature type="transmembrane region" description="Helical" evidence="1">
    <location>
        <begin position="6"/>
        <end position="28"/>
    </location>
</feature>
<dbReference type="EMBL" id="DUZY01000005">
    <property type="protein sequence ID" value="DAD41030.1"/>
    <property type="molecule type" value="Genomic_DNA"/>
</dbReference>
<keyword evidence="1" id="KW-0812">Transmembrane</keyword>
<accession>A0A822Z8W9</accession>
<keyword evidence="1" id="KW-1133">Transmembrane helix</keyword>
<reference evidence="2 3" key="1">
    <citation type="journal article" date="2020" name="Mol. Biol. Evol.">
        <title>Distinct Expression and Methylation Patterns for Genes with Different Fates following a Single Whole-Genome Duplication in Flowering Plants.</title>
        <authorList>
            <person name="Shi T."/>
            <person name="Rahmani R.S."/>
            <person name="Gugger P.F."/>
            <person name="Wang M."/>
            <person name="Li H."/>
            <person name="Zhang Y."/>
            <person name="Li Z."/>
            <person name="Wang Q."/>
            <person name="Van de Peer Y."/>
            <person name="Marchal K."/>
            <person name="Chen J."/>
        </authorList>
    </citation>
    <scope>NUCLEOTIDE SEQUENCE [LARGE SCALE GENOMIC DNA]</scope>
    <source>
        <tissue evidence="2">Leaf</tissue>
    </source>
</reference>
<keyword evidence="3" id="KW-1185">Reference proteome</keyword>
<protein>
    <submittedName>
        <fullName evidence="2">Uncharacterized protein</fullName>
    </submittedName>
</protein>